<keyword evidence="1" id="KW-0472">Membrane</keyword>
<keyword evidence="1" id="KW-1133">Transmembrane helix</keyword>
<reference evidence="2 3" key="1">
    <citation type="submission" date="2016-10" db="EMBL/GenBank/DDBJ databases">
        <authorList>
            <person name="de Groot N.N."/>
        </authorList>
    </citation>
    <scope>NUCLEOTIDE SEQUENCE [LARGE SCALE GENOMIC DNA]</scope>
    <source>
        <strain evidence="3">P4-7,KCTC 19426,CECT 7604</strain>
    </source>
</reference>
<keyword evidence="3" id="KW-1185">Reference proteome</keyword>
<sequence length="63" mass="6611">MRRNLLIGLGGLILVLGLLFLLQGSGVVHGSPMTDDHFWIYAGAVIAVVGAALLSVGLRVGRR</sequence>
<feature type="transmembrane region" description="Helical" evidence="1">
    <location>
        <begin position="40"/>
        <end position="60"/>
    </location>
</feature>
<dbReference type="AlphaFoldDB" id="A0A1H0P3E4"/>
<gene>
    <name evidence="2" type="ORF">SAMN04515671_2598</name>
</gene>
<dbReference type="Proteomes" id="UP000198741">
    <property type="component" value="Chromosome I"/>
</dbReference>
<evidence type="ECO:0000313" key="2">
    <source>
        <dbReference type="EMBL" id="SDO99359.1"/>
    </source>
</evidence>
<evidence type="ECO:0000256" key="1">
    <source>
        <dbReference type="SAM" id="Phobius"/>
    </source>
</evidence>
<name>A0A1H0P3E4_9ACTN</name>
<dbReference type="EMBL" id="LT629710">
    <property type="protein sequence ID" value="SDO99359.1"/>
    <property type="molecule type" value="Genomic_DNA"/>
</dbReference>
<organism evidence="2 3">
    <name type="scientific">Nakamurella panacisegetis</name>
    <dbReference type="NCBI Taxonomy" id="1090615"/>
    <lineage>
        <taxon>Bacteria</taxon>
        <taxon>Bacillati</taxon>
        <taxon>Actinomycetota</taxon>
        <taxon>Actinomycetes</taxon>
        <taxon>Nakamurellales</taxon>
        <taxon>Nakamurellaceae</taxon>
        <taxon>Nakamurella</taxon>
    </lineage>
</organism>
<evidence type="ECO:0000313" key="3">
    <source>
        <dbReference type="Proteomes" id="UP000198741"/>
    </source>
</evidence>
<evidence type="ECO:0008006" key="4">
    <source>
        <dbReference type="Google" id="ProtNLM"/>
    </source>
</evidence>
<accession>A0A1H0P3E4</accession>
<keyword evidence="1" id="KW-0812">Transmembrane</keyword>
<dbReference type="STRING" id="1090615.SAMN04515671_2598"/>
<protein>
    <recommendedName>
        <fullName evidence="4">LPXTG-motif cell wall anchor domain-containing protein</fullName>
    </recommendedName>
</protein>
<dbReference type="RefSeq" id="WP_090476436.1">
    <property type="nucleotide sequence ID" value="NZ_LT629710.1"/>
</dbReference>
<proteinExistence type="predicted"/>